<dbReference type="InterPro" id="IPR034737">
    <property type="entry name" value="TCTP"/>
</dbReference>
<dbReference type="PANTHER" id="PTHR11991">
    <property type="entry name" value="TRANSLATIONALLY CONTROLLED TUMOR PROTEIN-RELATED"/>
    <property type="match status" value="1"/>
</dbReference>
<gene>
    <name evidence="4" type="ORF">LARSCL_LOCUS169</name>
</gene>
<name>A0AAV1YQ40_9ARAC</name>
<dbReference type="PANTHER" id="PTHR11991:SF0">
    <property type="entry name" value="TRANSLATIONALLY-CONTROLLED TUMOR PROTEIN"/>
    <property type="match status" value="1"/>
</dbReference>
<comment type="caution">
    <text evidence="4">The sequence shown here is derived from an EMBL/GenBank/DDBJ whole genome shotgun (WGS) entry which is preliminary data.</text>
</comment>
<dbReference type="EMBL" id="CAXIEN010000001">
    <property type="protein sequence ID" value="CAL1261034.1"/>
    <property type="molecule type" value="Genomic_DNA"/>
</dbReference>
<dbReference type="SUPFAM" id="SSF51316">
    <property type="entry name" value="Mss4-like"/>
    <property type="match status" value="1"/>
</dbReference>
<dbReference type="GO" id="GO:0005509">
    <property type="term" value="F:calcium ion binding"/>
    <property type="evidence" value="ECO:0007669"/>
    <property type="project" value="TreeGrafter"/>
</dbReference>
<evidence type="ECO:0000256" key="1">
    <source>
        <dbReference type="ARBA" id="ARBA00014759"/>
    </source>
</evidence>
<dbReference type="Proteomes" id="UP001497382">
    <property type="component" value="Unassembled WGS sequence"/>
</dbReference>
<evidence type="ECO:0000259" key="3">
    <source>
        <dbReference type="PROSITE" id="PS51797"/>
    </source>
</evidence>
<comment type="similarity">
    <text evidence="2">Belongs to the TCTP family.</text>
</comment>
<dbReference type="AlphaFoldDB" id="A0AAV1YQ40"/>
<reference evidence="4 5" key="1">
    <citation type="submission" date="2024-04" db="EMBL/GenBank/DDBJ databases">
        <authorList>
            <person name="Rising A."/>
            <person name="Reimegard J."/>
            <person name="Sonavane S."/>
            <person name="Akerstrom W."/>
            <person name="Nylinder S."/>
            <person name="Hedman E."/>
            <person name="Kallberg Y."/>
        </authorList>
    </citation>
    <scope>NUCLEOTIDE SEQUENCE [LARGE SCALE GENOMIC DNA]</scope>
</reference>
<evidence type="ECO:0000313" key="4">
    <source>
        <dbReference type="EMBL" id="CAL1261034.1"/>
    </source>
</evidence>
<dbReference type="PROSITE" id="PS51797">
    <property type="entry name" value="TCTP_3"/>
    <property type="match status" value="1"/>
</dbReference>
<dbReference type="InterPro" id="IPR018105">
    <property type="entry name" value="Translational_control_tumour_p"/>
</dbReference>
<protein>
    <recommendedName>
        <fullName evidence="1">Translationally-controlled tumor protein homolog</fullName>
    </recommendedName>
</protein>
<sequence length="174" mass="20116">MIVFKDLISEDEMFTDAFRYELVNDCIYEVECRYITRNTPAFEIEGSNPVDVGDGSQEAEESNESGFDLVLNQRLVETTFNSKSEFRDYLKLYSKELEKKWNASGAPKEVVDLSKGNFIKAVKMLMPRFEDFRFYFGESCDPLGLVAMLEFREKSGSEVPVMLFIKEGLFKEKL</sequence>
<accession>A0AAV1YQ40</accession>
<dbReference type="PRINTS" id="PR01653">
    <property type="entry name" value="TCTPROTEIN"/>
</dbReference>
<dbReference type="InterPro" id="IPR011057">
    <property type="entry name" value="Mss4-like_sf"/>
</dbReference>
<dbReference type="Gene3D" id="2.170.150.10">
    <property type="entry name" value="Metal Binding Protein, Guanine Nucleotide Exchange Factor, Chain A"/>
    <property type="match status" value="1"/>
</dbReference>
<proteinExistence type="inferred from homology"/>
<dbReference type="GO" id="GO:0005737">
    <property type="term" value="C:cytoplasm"/>
    <property type="evidence" value="ECO:0007669"/>
    <property type="project" value="TreeGrafter"/>
</dbReference>
<organism evidence="4 5">
    <name type="scientific">Larinioides sclopetarius</name>
    <dbReference type="NCBI Taxonomy" id="280406"/>
    <lineage>
        <taxon>Eukaryota</taxon>
        <taxon>Metazoa</taxon>
        <taxon>Ecdysozoa</taxon>
        <taxon>Arthropoda</taxon>
        <taxon>Chelicerata</taxon>
        <taxon>Arachnida</taxon>
        <taxon>Araneae</taxon>
        <taxon>Araneomorphae</taxon>
        <taxon>Entelegynae</taxon>
        <taxon>Araneoidea</taxon>
        <taxon>Araneidae</taxon>
        <taxon>Larinioides</taxon>
    </lineage>
</organism>
<keyword evidence="5" id="KW-1185">Reference proteome</keyword>
<evidence type="ECO:0000256" key="2">
    <source>
        <dbReference type="PROSITE-ProRule" id="PRU01133"/>
    </source>
</evidence>
<evidence type="ECO:0000313" key="5">
    <source>
        <dbReference type="Proteomes" id="UP001497382"/>
    </source>
</evidence>
<dbReference type="Pfam" id="PF00838">
    <property type="entry name" value="TCTP"/>
    <property type="match status" value="1"/>
</dbReference>
<feature type="domain" description="TCTP" evidence="3">
    <location>
        <begin position="1"/>
        <end position="174"/>
    </location>
</feature>
<dbReference type="InterPro" id="IPR011323">
    <property type="entry name" value="Mss4/transl-control_tumour"/>
</dbReference>